<organism evidence="2 3">
    <name type="scientific">Stackebrandtia endophytica</name>
    <dbReference type="NCBI Taxonomy" id="1496996"/>
    <lineage>
        <taxon>Bacteria</taxon>
        <taxon>Bacillati</taxon>
        <taxon>Actinomycetota</taxon>
        <taxon>Actinomycetes</taxon>
        <taxon>Glycomycetales</taxon>
        <taxon>Glycomycetaceae</taxon>
        <taxon>Stackebrandtia</taxon>
    </lineage>
</organism>
<protein>
    <submittedName>
        <fullName evidence="2">Uncharacterized protein</fullName>
    </submittedName>
</protein>
<dbReference type="InParanoid" id="A0A543ASX5"/>
<keyword evidence="1" id="KW-0812">Transmembrane</keyword>
<keyword evidence="1" id="KW-0472">Membrane</keyword>
<evidence type="ECO:0000313" key="2">
    <source>
        <dbReference type="EMBL" id="TQL75689.1"/>
    </source>
</evidence>
<keyword evidence="1" id="KW-1133">Transmembrane helix</keyword>
<reference evidence="2 3" key="1">
    <citation type="submission" date="2019-06" db="EMBL/GenBank/DDBJ databases">
        <title>Sequencing the genomes of 1000 actinobacteria strains.</title>
        <authorList>
            <person name="Klenk H.-P."/>
        </authorList>
    </citation>
    <scope>NUCLEOTIDE SEQUENCE [LARGE SCALE GENOMIC DNA]</scope>
    <source>
        <strain evidence="2 3">DSM 45928</strain>
    </source>
</reference>
<dbReference type="EMBL" id="VFOW01000001">
    <property type="protein sequence ID" value="TQL75689.1"/>
    <property type="molecule type" value="Genomic_DNA"/>
</dbReference>
<name>A0A543ASX5_9ACTN</name>
<accession>A0A543ASX5</accession>
<feature type="transmembrane region" description="Helical" evidence="1">
    <location>
        <begin position="114"/>
        <end position="133"/>
    </location>
</feature>
<sequence>MIWLLRLPALCGIGLSIFGYTLGQTGGEPADQSQPFSWNGTQRVLLVHHGDGNKLECDIEAPDGQSQAVEAYFTGRSLLGVPGRAVEPWQHGPADITCASARAFVGGSAALVNFWYVGLILAAAAGVGSFAMARRRGST</sequence>
<dbReference type="RefSeq" id="WP_142035951.1">
    <property type="nucleotide sequence ID" value="NZ_JBHTGS010000001.1"/>
</dbReference>
<evidence type="ECO:0000256" key="1">
    <source>
        <dbReference type="SAM" id="Phobius"/>
    </source>
</evidence>
<comment type="caution">
    <text evidence="2">The sequence shown here is derived from an EMBL/GenBank/DDBJ whole genome shotgun (WGS) entry which is preliminary data.</text>
</comment>
<proteinExistence type="predicted"/>
<dbReference type="OrthoDB" id="3274988at2"/>
<gene>
    <name evidence="2" type="ORF">FB566_1200</name>
</gene>
<evidence type="ECO:0000313" key="3">
    <source>
        <dbReference type="Proteomes" id="UP000317043"/>
    </source>
</evidence>
<keyword evidence="3" id="KW-1185">Reference proteome</keyword>
<dbReference type="AlphaFoldDB" id="A0A543ASX5"/>
<dbReference type="Proteomes" id="UP000317043">
    <property type="component" value="Unassembled WGS sequence"/>
</dbReference>